<protein>
    <submittedName>
        <fullName evidence="1">(northern house mosquito) hypothetical protein</fullName>
    </submittedName>
</protein>
<evidence type="ECO:0000313" key="1">
    <source>
        <dbReference type="EMBL" id="CAG6485449.1"/>
    </source>
</evidence>
<dbReference type="AlphaFoldDB" id="A0A8D8C3J5"/>
<accession>A0A8D8C3J5</accession>
<reference evidence="1" key="1">
    <citation type="submission" date="2021-05" db="EMBL/GenBank/DDBJ databases">
        <authorList>
            <person name="Alioto T."/>
            <person name="Alioto T."/>
            <person name="Gomez Garrido J."/>
        </authorList>
    </citation>
    <scope>NUCLEOTIDE SEQUENCE</scope>
</reference>
<sequence>MIRNSTTVLHQSSRMNQSLRTVLRRTSLMSQQEEVVLQKSVKTKPKVNMTRRKICLCARLPFTNANLKDKHRDNIAHWEVSGNSSADFVTRVWGLSCAYLNREIVFETNPDGESTPRWSTKEKPTEEDFKQFALFLSGRRPYTIDNILDNKQHLLQSWRGKEVSLLLHVYSLSVSNRSQWIKVKDTLIEPIEHDRAGAATTQALQELTEKLRSDHGKFLKGHDMAWSFWANAIHSAPAHQRSTMMQYPPESLASLFSIQEGVRMNAVRHELEAASNVNESYHDDIVEVRKAFEAFKVTLNRGLQALDDRITRLETREHTSSSLINSMKTSVVVQEDAVGKNLNKKVSNCVDDQHGP</sequence>
<organism evidence="1">
    <name type="scientific">Culex pipiens</name>
    <name type="common">House mosquito</name>
    <dbReference type="NCBI Taxonomy" id="7175"/>
    <lineage>
        <taxon>Eukaryota</taxon>
        <taxon>Metazoa</taxon>
        <taxon>Ecdysozoa</taxon>
        <taxon>Arthropoda</taxon>
        <taxon>Hexapoda</taxon>
        <taxon>Insecta</taxon>
        <taxon>Pterygota</taxon>
        <taxon>Neoptera</taxon>
        <taxon>Endopterygota</taxon>
        <taxon>Diptera</taxon>
        <taxon>Nematocera</taxon>
        <taxon>Culicoidea</taxon>
        <taxon>Culicidae</taxon>
        <taxon>Culicinae</taxon>
        <taxon>Culicini</taxon>
        <taxon>Culex</taxon>
        <taxon>Culex</taxon>
    </lineage>
</organism>
<name>A0A8D8C3J5_CULPI</name>
<dbReference type="EMBL" id="HBUE01101227">
    <property type="protein sequence ID" value="CAG6485449.1"/>
    <property type="molecule type" value="Transcribed_RNA"/>
</dbReference>
<proteinExistence type="predicted"/>